<proteinExistence type="predicted"/>
<dbReference type="EMBL" id="JAYMFF010000039">
    <property type="protein sequence ID" value="MEC4177067.1"/>
    <property type="molecule type" value="Genomic_DNA"/>
</dbReference>
<gene>
    <name evidence="6" type="ORF">VIN30_11475</name>
</gene>
<dbReference type="InterPro" id="IPR017900">
    <property type="entry name" value="4Fe4S_Fe_S_CS"/>
</dbReference>
<dbReference type="PROSITE" id="PS00198">
    <property type="entry name" value="4FE4S_FER_1"/>
    <property type="match status" value="1"/>
</dbReference>
<keyword evidence="4" id="KW-0408">Iron</keyword>
<evidence type="ECO:0000313" key="7">
    <source>
        <dbReference type="Proteomes" id="UP001349994"/>
    </source>
</evidence>
<evidence type="ECO:0000313" key="6">
    <source>
        <dbReference type="EMBL" id="MEC4177067.1"/>
    </source>
</evidence>
<organism evidence="6 7">
    <name type="scientific">Adlercreutzia wanghongyangiae</name>
    <dbReference type="NCBI Taxonomy" id="3111451"/>
    <lineage>
        <taxon>Bacteria</taxon>
        <taxon>Bacillati</taxon>
        <taxon>Actinomycetota</taxon>
        <taxon>Coriobacteriia</taxon>
        <taxon>Eggerthellales</taxon>
        <taxon>Eggerthellaceae</taxon>
        <taxon>Adlercreutzia</taxon>
    </lineage>
</organism>
<accession>A0ABU6IKX7</accession>
<keyword evidence="1" id="KW-0813">Transport</keyword>
<protein>
    <submittedName>
        <fullName evidence="6">Ferredoxin family protein</fullName>
    </submittedName>
</protein>
<dbReference type="PANTHER" id="PTHR43082">
    <property type="entry name" value="FERREDOXIN-LIKE"/>
    <property type="match status" value="1"/>
</dbReference>
<dbReference type="Gene3D" id="3.30.70.20">
    <property type="match status" value="1"/>
</dbReference>
<keyword evidence="2" id="KW-0479">Metal-binding</keyword>
<dbReference type="Proteomes" id="UP001349994">
    <property type="component" value="Unassembled WGS sequence"/>
</dbReference>
<keyword evidence="3" id="KW-0249">Electron transport</keyword>
<sequence>MSRIAPVTVNVDELIAVNKYEVDEGNAHIELADEPDMEEFKKLVRVCPAALYKIADDGTASFDYAGCLECATCHITCEGTTVRKWEMLGPTMGVEDRFG</sequence>
<dbReference type="PANTHER" id="PTHR43082:SF3">
    <property type="entry name" value="FERREDOXIN-LIKE PROTEIN YDIT"/>
    <property type="match status" value="1"/>
</dbReference>
<name>A0ABU6IKX7_9ACTN</name>
<evidence type="ECO:0000256" key="2">
    <source>
        <dbReference type="ARBA" id="ARBA00022723"/>
    </source>
</evidence>
<dbReference type="SUPFAM" id="SSF54862">
    <property type="entry name" value="4Fe-4S ferredoxins"/>
    <property type="match status" value="1"/>
</dbReference>
<keyword evidence="7" id="KW-1185">Reference proteome</keyword>
<dbReference type="InterPro" id="IPR012206">
    <property type="entry name" value="Fd_FixX"/>
</dbReference>
<dbReference type="PIRSF" id="PIRSF036548">
    <property type="entry name" value="Fdx_FixX"/>
    <property type="match status" value="1"/>
</dbReference>
<reference evidence="6 7" key="1">
    <citation type="submission" date="2024-01" db="EMBL/GenBank/DDBJ databases">
        <title>novel species in genus Adlercreutzia.</title>
        <authorList>
            <person name="Liu X."/>
        </authorList>
    </citation>
    <scope>NUCLEOTIDE SEQUENCE [LARGE SCALE GENOMIC DNA]</scope>
    <source>
        <strain evidence="6 7">R7</strain>
    </source>
</reference>
<evidence type="ECO:0000256" key="5">
    <source>
        <dbReference type="ARBA" id="ARBA00023014"/>
    </source>
</evidence>
<evidence type="ECO:0000256" key="4">
    <source>
        <dbReference type="ARBA" id="ARBA00023004"/>
    </source>
</evidence>
<dbReference type="RefSeq" id="WP_338211633.1">
    <property type="nucleotide sequence ID" value="NZ_JAYMFF010000039.1"/>
</dbReference>
<evidence type="ECO:0000256" key="3">
    <source>
        <dbReference type="ARBA" id="ARBA00022982"/>
    </source>
</evidence>
<evidence type="ECO:0000256" key="1">
    <source>
        <dbReference type="ARBA" id="ARBA00022448"/>
    </source>
</evidence>
<comment type="caution">
    <text evidence="6">The sequence shown here is derived from an EMBL/GenBank/DDBJ whole genome shotgun (WGS) entry which is preliminary data.</text>
</comment>
<keyword evidence="5" id="KW-0411">Iron-sulfur</keyword>